<organism evidence="2 3">
    <name type="scientific">Tetrahymena thermophila (strain SB210)</name>
    <dbReference type="NCBI Taxonomy" id="312017"/>
    <lineage>
        <taxon>Eukaryota</taxon>
        <taxon>Sar</taxon>
        <taxon>Alveolata</taxon>
        <taxon>Ciliophora</taxon>
        <taxon>Intramacronucleata</taxon>
        <taxon>Oligohymenophorea</taxon>
        <taxon>Hymenostomatida</taxon>
        <taxon>Tetrahymenina</taxon>
        <taxon>Tetrahymenidae</taxon>
        <taxon>Tetrahymena</taxon>
    </lineage>
</organism>
<dbReference type="EMBL" id="GG662650">
    <property type="protein sequence ID" value="EWS73707.1"/>
    <property type="molecule type" value="Genomic_DNA"/>
</dbReference>
<dbReference type="RefSeq" id="XP_012653745.1">
    <property type="nucleotide sequence ID" value="XM_012798291.1"/>
</dbReference>
<keyword evidence="1 2" id="KW-0812">Transmembrane</keyword>
<name>W7X8N0_TETTS</name>
<feature type="transmembrane region" description="Helical" evidence="1">
    <location>
        <begin position="105"/>
        <end position="124"/>
    </location>
</feature>
<dbReference type="Proteomes" id="UP000009168">
    <property type="component" value="Unassembled WGS sequence"/>
</dbReference>
<feature type="transmembrane region" description="Helical" evidence="1">
    <location>
        <begin position="297"/>
        <end position="318"/>
    </location>
</feature>
<keyword evidence="1" id="KW-0472">Membrane</keyword>
<dbReference type="GeneID" id="24439107"/>
<proteinExistence type="predicted"/>
<gene>
    <name evidence="2" type="ORF">TTHERM_000463439</name>
</gene>
<dbReference type="AlphaFoldDB" id="W7X8N0"/>
<keyword evidence="3" id="KW-1185">Reference proteome</keyword>
<sequence>MGFYTRDFLMQMPCFDLSKEAQIFKKTQLIFMFTLMCQQLREGYLIFYESHFYSFILYLLISQLFRYQNFLYLLLIMIALKTNQQGSIVLLITLNSFSFFHLKCFYYLLKVLFFVLNSCFNLYYMKCFLYCQKKILQNHHDRFNQVDLNSCQKWNQFMLHQDFATLILLWNSFKCWIKHLNYLQLITLIHQSIFQLLRTQTFKIDHFYCFQLYFFNLTTKIVPISFDISFVGWWVLDRSSSFIKFSFNQAISNYYVHTQYYFLLFLVQINHADFSLQSQGSGFFKISSEFNIPKKNFFMINFGINIVSFMNLSLYSIYGENQVILEYFLFS</sequence>
<evidence type="ECO:0000313" key="3">
    <source>
        <dbReference type="Proteomes" id="UP000009168"/>
    </source>
</evidence>
<feature type="transmembrane region" description="Helical" evidence="1">
    <location>
        <begin position="43"/>
        <end position="61"/>
    </location>
</feature>
<dbReference type="InParanoid" id="W7X8N0"/>
<evidence type="ECO:0000256" key="1">
    <source>
        <dbReference type="SAM" id="Phobius"/>
    </source>
</evidence>
<evidence type="ECO:0000313" key="2">
    <source>
        <dbReference type="EMBL" id="EWS73707.1"/>
    </source>
</evidence>
<keyword evidence="1" id="KW-1133">Transmembrane helix</keyword>
<feature type="transmembrane region" description="Helical" evidence="1">
    <location>
        <begin position="256"/>
        <end position="276"/>
    </location>
</feature>
<feature type="transmembrane region" description="Helical" evidence="1">
    <location>
        <begin position="212"/>
        <end position="236"/>
    </location>
</feature>
<feature type="transmembrane region" description="Helical" evidence="1">
    <location>
        <begin position="70"/>
        <end position="93"/>
    </location>
</feature>
<accession>W7X8N0</accession>
<reference evidence="3" key="1">
    <citation type="journal article" date="2006" name="PLoS Biol.">
        <title>Macronuclear genome sequence of the ciliate Tetrahymena thermophila, a model eukaryote.</title>
        <authorList>
            <person name="Eisen J.A."/>
            <person name="Coyne R.S."/>
            <person name="Wu M."/>
            <person name="Wu D."/>
            <person name="Thiagarajan M."/>
            <person name="Wortman J.R."/>
            <person name="Badger J.H."/>
            <person name="Ren Q."/>
            <person name="Amedeo P."/>
            <person name="Jones K.M."/>
            <person name="Tallon L.J."/>
            <person name="Delcher A.L."/>
            <person name="Salzberg S.L."/>
            <person name="Silva J.C."/>
            <person name="Haas B.J."/>
            <person name="Majoros W.H."/>
            <person name="Farzad M."/>
            <person name="Carlton J.M."/>
            <person name="Smith R.K. Jr."/>
            <person name="Garg J."/>
            <person name="Pearlman R.E."/>
            <person name="Karrer K.M."/>
            <person name="Sun L."/>
            <person name="Manning G."/>
            <person name="Elde N.C."/>
            <person name="Turkewitz A.P."/>
            <person name="Asai D.J."/>
            <person name="Wilkes D.E."/>
            <person name="Wang Y."/>
            <person name="Cai H."/>
            <person name="Collins K."/>
            <person name="Stewart B.A."/>
            <person name="Lee S.R."/>
            <person name="Wilamowska K."/>
            <person name="Weinberg Z."/>
            <person name="Ruzzo W.L."/>
            <person name="Wloga D."/>
            <person name="Gaertig J."/>
            <person name="Frankel J."/>
            <person name="Tsao C.-C."/>
            <person name="Gorovsky M.A."/>
            <person name="Keeling P.J."/>
            <person name="Waller R.F."/>
            <person name="Patron N.J."/>
            <person name="Cherry J.M."/>
            <person name="Stover N.A."/>
            <person name="Krieger C.J."/>
            <person name="del Toro C."/>
            <person name="Ryder H.F."/>
            <person name="Williamson S.C."/>
            <person name="Barbeau R.A."/>
            <person name="Hamilton E.P."/>
            <person name="Orias E."/>
        </authorList>
    </citation>
    <scope>NUCLEOTIDE SEQUENCE [LARGE SCALE GENOMIC DNA]</scope>
    <source>
        <strain evidence="3">SB210</strain>
    </source>
</reference>
<protein>
    <submittedName>
        <fullName evidence="2">Transmembrane protein, putative</fullName>
    </submittedName>
</protein>
<dbReference type="KEGG" id="tet:TTHERM_000463439"/>